<keyword evidence="16" id="KW-1185">Reference proteome</keyword>
<dbReference type="Pfam" id="PF08544">
    <property type="entry name" value="GHMP_kinases_C"/>
    <property type="match status" value="1"/>
</dbReference>
<dbReference type="Proteomes" id="UP000061382">
    <property type="component" value="Chromosome"/>
</dbReference>
<dbReference type="GO" id="GO:0004413">
    <property type="term" value="F:homoserine kinase activity"/>
    <property type="evidence" value="ECO:0007669"/>
    <property type="project" value="UniProtKB-UniRule"/>
</dbReference>
<reference evidence="15 16" key="1">
    <citation type="submission" date="2015-08" db="EMBL/GenBank/DDBJ databases">
        <title>Complete genome sequence of Rufibacter tibetensis strain 1351t, a radiation-resistant bacterium from tibet plateau.</title>
        <authorList>
            <person name="Dai J."/>
        </authorList>
    </citation>
    <scope>NUCLEOTIDE SEQUENCE [LARGE SCALE GENOMIC DNA]</scope>
    <source>
        <strain evidence="15 16">1351</strain>
    </source>
</reference>
<evidence type="ECO:0000256" key="9">
    <source>
        <dbReference type="ARBA" id="ARBA00022777"/>
    </source>
</evidence>
<dbReference type="InterPro" id="IPR020568">
    <property type="entry name" value="Ribosomal_Su5_D2-typ_SF"/>
</dbReference>
<dbReference type="HAMAP" id="MF_00384">
    <property type="entry name" value="Homoser_kinase"/>
    <property type="match status" value="1"/>
</dbReference>
<evidence type="ECO:0000259" key="13">
    <source>
        <dbReference type="Pfam" id="PF00288"/>
    </source>
</evidence>
<keyword evidence="7 12" id="KW-0791">Threonine biosynthesis</keyword>
<gene>
    <name evidence="12" type="primary">thrB</name>
    <name evidence="15" type="ORF">DC20_17145</name>
</gene>
<dbReference type="Gene3D" id="3.30.230.10">
    <property type="match status" value="1"/>
</dbReference>
<comment type="function">
    <text evidence="12">Catalyzes the ATP-dependent phosphorylation of L-homoserine to L-homoserine phosphate.</text>
</comment>
<dbReference type="InterPro" id="IPR006204">
    <property type="entry name" value="GHMP_kinase_N_dom"/>
</dbReference>
<dbReference type="GO" id="GO:0009088">
    <property type="term" value="P:threonine biosynthetic process"/>
    <property type="evidence" value="ECO:0007669"/>
    <property type="project" value="UniProtKB-UniRule"/>
</dbReference>
<name>A0A0P0C9U5_9BACT</name>
<keyword evidence="10 12" id="KW-0067">ATP-binding</keyword>
<comment type="catalytic activity">
    <reaction evidence="11 12">
        <text>L-homoserine + ATP = O-phospho-L-homoserine + ADP + H(+)</text>
        <dbReference type="Rhea" id="RHEA:13985"/>
        <dbReference type="ChEBI" id="CHEBI:15378"/>
        <dbReference type="ChEBI" id="CHEBI:30616"/>
        <dbReference type="ChEBI" id="CHEBI:57476"/>
        <dbReference type="ChEBI" id="CHEBI:57590"/>
        <dbReference type="ChEBI" id="CHEBI:456216"/>
        <dbReference type="EC" id="2.7.1.39"/>
    </reaction>
</comment>
<feature type="binding site" evidence="12">
    <location>
        <begin position="92"/>
        <end position="102"/>
    </location>
    <ligand>
        <name>ATP</name>
        <dbReference type="ChEBI" id="CHEBI:30616"/>
    </ligand>
</feature>
<evidence type="ECO:0000256" key="1">
    <source>
        <dbReference type="ARBA" id="ARBA00005015"/>
    </source>
</evidence>
<dbReference type="RefSeq" id="WP_062544952.1">
    <property type="nucleotide sequence ID" value="NZ_CP012643.1"/>
</dbReference>
<dbReference type="STRING" id="512763.DC20_17145"/>
<evidence type="ECO:0000313" key="16">
    <source>
        <dbReference type="Proteomes" id="UP000061382"/>
    </source>
</evidence>
<keyword evidence="6 12" id="KW-0808">Transferase</keyword>
<evidence type="ECO:0000256" key="11">
    <source>
        <dbReference type="ARBA" id="ARBA00049375"/>
    </source>
</evidence>
<sequence length="321" mass="33946">MNENEFVKAYAPATVANVCCGFDVLGFALDQPGDEVWARKSETHGITISDIKGIENLSFDPKENVIGVVAQKMLDTLGLSTGIELQLHKGMPVGSGLGSSAASSAAAAFAVNQVLGSPFTVQELVTYAMEGERKASGSAHADNVAPSLLGGFVLVRDYEPLDVVPLGVPLELYCTILYPQIELKTSLSRSILKQEIPLKKGIRQWGNLAGLMAGLLKKDYDLIGRSLHDEIFEPERSVLIPLFKQVKAAAIKAGALGGGISGSGPSIFALSASMQQAQAVKEAMEAIYAGSGIETKTYVSQVPEQGVRLVAQSTFQPALPL</sequence>
<evidence type="ECO:0000256" key="6">
    <source>
        <dbReference type="ARBA" id="ARBA00022679"/>
    </source>
</evidence>
<evidence type="ECO:0000256" key="4">
    <source>
        <dbReference type="ARBA" id="ARBA00017858"/>
    </source>
</evidence>
<feature type="domain" description="GHMP kinase C-terminal" evidence="14">
    <location>
        <begin position="212"/>
        <end position="288"/>
    </location>
</feature>
<feature type="domain" description="GHMP kinase N-terminal" evidence="13">
    <location>
        <begin position="66"/>
        <end position="151"/>
    </location>
</feature>
<evidence type="ECO:0000256" key="7">
    <source>
        <dbReference type="ARBA" id="ARBA00022697"/>
    </source>
</evidence>
<evidence type="ECO:0000313" key="15">
    <source>
        <dbReference type="EMBL" id="ALJ00383.1"/>
    </source>
</evidence>
<dbReference type="EMBL" id="CP012643">
    <property type="protein sequence ID" value="ALJ00383.1"/>
    <property type="molecule type" value="Genomic_DNA"/>
</dbReference>
<dbReference type="GO" id="GO:0005737">
    <property type="term" value="C:cytoplasm"/>
    <property type="evidence" value="ECO:0007669"/>
    <property type="project" value="UniProtKB-SubCell"/>
</dbReference>
<dbReference type="InterPro" id="IPR013750">
    <property type="entry name" value="GHMP_kinase_C_dom"/>
</dbReference>
<protein>
    <recommendedName>
        <fullName evidence="4 12">Homoserine kinase</fullName>
        <shortName evidence="12">HK</shortName>
        <shortName evidence="12">HSK</shortName>
        <ecNumber evidence="3 12">2.7.1.39</ecNumber>
    </recommendedName>
</protein>
<dbReference type="KEGG" id="rti:DC20_17145"/>
<dbReference type="SUPFAM" id="SSF55060">
    <property type="entry name" value="GHMP Kinase, C-terminal domain"/>
    <property type="match status" value="1"/>
</dbReference>
<accession>A0A0P0C9U5</accession>
<keyword evidence="12" id="KW-0963">Cytoplasm</keyword>
<comment type="pathway">
    <text evidence="1 12">Amino-acid biosynthesis; L-threonine biosynthesis; L-threonine from L-aspartate: step 4/5.</text>
</comment>
<dbReference type="PIRSF" id="PIRSF000676">
    <property type="entry name" value="Homoser_kin"/>
    <property type="match status" value="1"/>
</dbReference>
<keyword evidence="5 12" id="KW-0028">Amino-acid biosynthesis</keyword>
<dbReference type="PANTHER" id="PTHR20861">
    <property type="entry name" value="HOMOSERINE/4-DIPHOSPHOCYTIDYL-2-C-METHYL-D-ERYTHRITOL KINASE"/>
    <property type="match status" value="1"/>
</dbReference>
<evidence type="ECO:0000256" key="12">
    <source>
        <dbReference type="HAMAP-Rule" id="MF_00384"/>
    </source>
</evidence>
<evidence type="ECO:0000256" key="5">
    <source>
        <dbReference type="ARBA" id="ARBA00022605"/>
    </source>
</evidence>
<evidence type="ECO:0000256" key="8">
    <source>
        <dbReference type="ARBA" id="ARBA00022741"/>
    </source>
</evidence>
<dbReference type="EC" id="2.7.1.39" evidence="3 12"/>
<dbReference type="AlphaFoldDB" id="A0A0P0C9U5"/>
<evidence type="ECO:0000256" key="10">
    <source>
        <dbReference type="ARBA" id="ARBA00022840"/>
    </source>
</evidence>
<evidence type="ECO:0000256" key="2">
    <source>
        <dbReference type="ARBA" id="ARBA00007370"/>
    </source>
</evidence>
<dbReference type="PANTHER" id="PTHR20861:SF1">
    <property type="entry name" value="HOMOSERINE KINASE"/>
    <property type="match status" value="1"/>
</dbReference>
<dbReference type="PROSITE" id="PS00627">
    <property type="entry name" value="GHMP_KINASES_ATP"/>
    <property type="match status" value="1"/>
</dbReference>
<dbReference type="Gene3D" id="3.30.70.890">
    <property type="entry name" value="GHMP kinase, C-terminal domain"/>
    <property type="match status" value="1"/>
</dbReference>
<organism evidence="15 16">
    <name type="scientific">Rufibacter tibetensis</name>
    <dbReference type="NCBI Taxonomy" id="512763"/>
    <lineage>
        <taxon>Bacteria</taxon>
        <taxon>Pseudomonadati</taxon>
        <taxon>Bacteroidota</taxon>
        <taxon>Cytophagia</taxon>
        <taxon>Cytophagales</taxon>
        <taxon>Hymenobacteraceae</taxon>
        <taxon>Rufibacter</taxon>
    </lineage>
</organism>
<evidence type="ECO:0000259" key="14">
    <source>
        <dbReference type="Pfam" id="PF08544"/>
    </source>
</evidence>
<dbReference type="PRINTS" id="PR00958">
    <property type="entry name" value="HOMSERKINASE"/>
</dbReference>
<dbReference type="InterPro" id="IPR036554">
    <property type="entry name" value="GHMP_kinase_C_sf"/>
</dbReference>
<dbReference type="Pfam" id="PF00288">
    <property type="entry name" value="GHMP_kinases_N"/>
    <property type="match status" value="1"/>
</dbReference>
<dbReference type="SUPFAM" id="SSF54211">
    <property type="entry name" value="Ribosomal protein S5 domain 2-like"/>
    <property type="match status" value="1"/>
</dbReference>
<dbReference type="GO" id="GO:0005524">
    <property type="term" value="F:ATP binding"/>
    <property type="evidence" value="ECO:0007669"/>
    <property type="project" value="UniProtKB-UniRule"/>
</dbReference>
<keyword evidence="9 12" id="KW-0418">Kinase</keyword>
<dbReference type="NCBIfam" id="NF002288">
    <property type="entry name" value="PRK01212.1-4"/>
    <property type="match status" value="1"/>
</dbReference>
<dbReference type="InterPro" id="IPR006203">
    <property type="entry name" value="GHMP_knse_ATP-bd_CS"/>
</dbReference>
<evidence type="ECO:0000256" key="3">
    <source>
        <dbReference type="ARBA" id="ARBA00012078"/>
    </source>
</evidence>
<dbReference type="InterPro" id="IPR000870">
    <property type="entry name" value="Homoserine_kinase"/>
</dbReference>
<comment type="similarity">
    <text evidence="2 12">Belongs to the GHMP kinase family. Homoserine kinase subfamily.</text>
</comment>
<dbReference type="NCBIfam" id="TIGR00191">
    <property type="entry name" value="thrB"/>
    <property type="match status" value="1"/>
</dbReference>
<dbReference type="UniPathway" id="UPA00050">
    <property type="reaction ID" value="UER00064"/>
</dbReference>
<dbReference type="PATRIC" id="fig|512763.3.peg.3770"/>
<comment type="subcellular location">
    <subcellularLocation>
        <location evidence="12">Cytoplasm</location>
    </subcellularLocation>
</comment>
<keyword evidence="8 12" id="KW-0547">Nucleotide-binding</keyword>
<dbReference type="InterPro" id="IPR014721">
    <property type="entry name" value="Ribsml_uS5_D2-typ_fold_subgr"/>
</dbReference>
<dbReference type="OrthoDB" id="9769912at2"/>
<proteinExistence type="inferred from homology"/>